<name>A0A0D2NWX1_HYPSF</name>
<feature type="compositionally biased region" description="Basic and acidic residues" evidence="1">
    <location>
        <begin position="188"/>
        <end position="199"/>
    </location>
</feature>
<sequence length="406" mass="46168">MRENTFLAGTKTNDRLALAADADVAMREHGWDLVDPDNDYGRASTELPSFFQDRVRSSLRGQGWLVGRYIGPPAPFPELTEKMGYIVPPPVAAVGPGRWEHWVEDVSDEGYRFMVLQGRKKELSGKIYYDRVLRRILHFDYDVRPLRHYIADSNIFGLHVPDYPFYCPVQNDQPVERPRSRWMYQSKEPMREDVGREYDPSFAKPADRYSPTDSEDEGSVDVDSDGLMGSRHTPAHVGGQDNYRRRLVRSIRRDLLAPQRALDDASCHLEDLNFVDSLHQPIYNLRLLTVVVLGPGPGAAPLLVDNLVLGVETPSFPNTNASDESDRRQGSGALRRPRAVARALLFIDNSLLPTGTGHRTTDIARHSRLHAVVRPLPLLVLHPRDHCRRPRRRVFLLLTVRRHNAP</sequence>
<reference evidence="3" key="1">
    <citation type="submission" date="2014-04" db="EMBL/GenBank/DDBJ databases">
        <title>Evolutionary Origins and Diversification of the Mycorrhizal Mutualists.</title>
        <authorList>
            <consortium name="DOE Joint Genome Institute"/>
            <consortium name="Mycorrhizal Genomics Consortium"/>
            <person name="Kohler A."/>
            <person name="Kuo A."/>
            <person name="Nagy L.G."/>
            <person name="Floudas D."/>
            <person name="Copeland A."/>
            <person name="Barry K.W."/>
            <person name="Cichocki N."/>
            <person name="Veneault-Fourrey C."/>
            <person name="LaButti K."/>
            <person name="Lindquist E.A."/>
            <person name="Lipzen A."/>
            <person name="Lundell T."/>
            <person name="Morin E."/>
            <person name="Murat C."/>
            <person name="Riley R."/>
            <person name="Ohm R."/>
            <person name="Sun H."/>
            <person name="Tunlid A."/>
            <person name="Henrissat B."/>
            <person name="Grigoriev I.V."/>
            <person name="Hibbett D.S."/>
            <person name="Martin F."/>
        </authorList>
    </citation>
    <scope>NUCLEOTIDE SEQUENCE [LARGE SCALE GENOMIC DNA]</scope>
    <source>
        <strain evidence="3">FD-334 SS-4</strain>
    </source>
</reference>
<feature type="region of interest" description="Disordered" evidence="1">
    <location>
        <begin position="184"/>
        <end position="239"/>
    </location>
</feature>
<keyword evidence="3" id="KW-1185">Reference proteome</keyword>
<feature type="compositionally biased region" description="Acidic residues" evidence="1">
    <location>
        <begin position="213"/>
        <end position="224"/>
    </location>
</feature>
<proteinExistence type="predicted"/>
<dbReference type="EMBL" id="KN817800">
    <property type="protein sequence ID" value="KJA13035.1"/>
    <property type="molecule type" value="Genomic_DNA"/>
</dbReference>
<evidence type="ECO:0000313" key="2">
    <source>
        <dbReference type="EMBL" id="KJA13035.1"/>
    </source>
</evidence>
<evidence type="ECO:0000256" key="1">
    <source>
        <dbReference type="SAM" id="MobiDB-lite"/>
    </source>
</evidence>
<evidence type="ECO:0000313" key="3">
    <source>
        <dbReference type="Proteomes" id="UP000054270"/>
    </source>
</evidence>
<gene>
    <name evidence="2" type="ORF">HYPSUDRAFT_209883</name>
</gene>
<dbReference type="Proteomes" id="UP000054270">
    <property type="component" value="Unassembled WGS sequence"/>
</dbReference>
<dbReference type="AlphaFoldDB" id="A0A0D2NWX1"/>
<feature type="region of interest" description="Disordered" evidence="1">
    <location>
        <begin position="315"/>
        <end position="334"/>
    </location>
</feature>
<organism evidence="2 3">
    <name type="scientific">Hypholoma sublateritium (strain FD-334 SS-4)</name>
    <dbReference type="NCBI Taxonomy" id="945553"/>
    <lineage>
        <taxon>Eukaryota</taxon>
        <taxon>Fungi</taxon>
        <taxon>Dikarya</taxon>
        <taxon>Basidiomycota</taxon>
        <taxon>Agaricomycotina</taxon>
        <taxon>Agaricomycetes</taxon>
        <taxon>Agaricomycetidae</taxon>
        <taxon>Agaricales</taxon>
        <taxon>Agaricineae</taxon>
        <taxon>Strophariaceae</taxon>
        <taxon>Hypholoma</taxon>
    </lineage>
</organism>
<protein>
    <submittedName>
        <fullName evidence="2">Uncharacterized protein</fullName>
    </submittedName>
</protein>
<accession>A0A0D2NWX1</accession>